<dbReference type="Pfam" id="PF16078">
    <property type="entry name" value="2-oxogl_dehyd_N"/>
    <property type="match status" value="1"/>
</dbReference>
<dbReference type="PANTHER" id="PTHR23152">
    <property type="entry name" value="2-OXOGLUTARATE DEHYDROGENASE"/>
    <property type="match status" value="1"/>
</dbReference>
<dbReference type="EC" id="1.2.4.2" evidence="6"/>
<dbReference type="eggNOG" id="COG0567">
    <property type="taxonomic scope" value="Bacteria"/>
</dbReference>
<dbReference type="InterPro" id="IPR032106">
    <property type="entry name" value="2-oxogl_dehyd_N"/>
</dbReference>
<dbReference type="GO" id="GO:0030976">
    <property type="term" value="F:thiamine pyrophosphate binding"/>
    <property type="evidence" value="ECO:0007669"/>
    <property type="project" value="InterPro"/>
</dbReference>
<comment type="similarity">
    <text evidence="5">Belongs to the alpha-ketoglutarate dehydrogenase family.</text>
</comment>
<gene>
    <name evidence="14" type="ordered locus">Ctha_2569</name>
</gene>
<dbReference type="Pfam" id="PF00676">
    <property type="entry name" value="E1_dh"/>
    <property type="match status" value="1"/>
</dbReference>
<dbReference type="Pfam" id="PF02779">
    <property type="entry name" value="Transket_pyr"/>
    <property type="match status" value="1"/>
</dbReference>
<dbReference type="InterPro" id="IPR001017">
    <property type="entry name" value="DH_E1"/>
</dbReference>
<dbReference type="HOGENOM" id="CLU_004709_1_0_10"/>
<comment type="catalytic activity">
    <reaction evidence="12">
        <text>N(6)-[(R)-dihydrolipoyl]-L-lysyl-[protein] + succinyl-CoA = N(6)-[(R)-S(8)-succinyldihydrolipoyl]-L-lysyl-[protein] + CoA</text>
        <dbReference type="Rhea" id="RHEA:15213"/>
        <dbReference type="Rhea" id="RHEA-COMP:10475"/>
        <dbReference type="Rhea" id="RHEA-COMP:20092"/>
        <dbReference type="ChEBI" id="CHEBI:57287"/>
        <dbReference type="ChEBI" id="CHEBI:57292"/>
        <dbReference type="ChEBI" id="CHEBI:83100"/>
        <dbReference type="ChEBI" id="CHEBI:83120"/>
        <dbReference type="EC" id="2.3.1.61"/>
    </reaction>
</comment>
<evidence type="ECO:0000256" key="12">
    <source>
        <dbReference type="ARBA" id="ARBA00052761"/>
    </source>
</evidence>
<keyword evidence="11" id="KW-0511">Multifunctional enzyme</keyword>
<dbReference type="GO" id="GO:0046872">
    <property type="term" value="F:metal ion binding"/>
    <property type="evidence" value="ECO:0007669"/>
    <property type="project" value="UniProtKB-KW"/>
</dbReference>
<accession>B3QY52</accession>
<dbReference type="EMBL" id="CP001100">
    <property type="protein sequence ID" value="ACF15018.1"/>
    <property type="molecule type" value="Genomic_DNA"/>
</dbReference>
<dbReference type="InterPro" id="IPR023213">
    <property type="entry name" value="CAT-like_dom_sf"/>
</dbReference>
<keyword evidence="10" id="KW-0786">Thiamine pyrophosphate</keyword>
<dbReference type="InterPro" id="IPR005475">
    <property type="entry name" value="Transketolase-like_Pyr-bd"/>
</dbReference>
<dbReference type="PIRSF" id="PIRSF000157">
    <property type="entry name" value="Oxoglu_dh_E1"/>
    <property type="match status" value="1"/>
</dbReference>
<evidence type="ECO:0000313" key="14">
    <source>
        <dbReference type="EMBL" id="ACF15018.1"/>
    </source>
</evidence>
<name>B3QY52_CHLT3</name>
<dbReference type="InterPro" id="IPR042179">
    <property type="entry name" value="KGD_C_sf"/>
</dbReference>
<dbReference type="Gene3D" id="3.40.50.970">
    <property type="match status" value="1"/>
</dbReference>
<dbReference type="Gene3D" id="3.40.50.11610">
    <property type="entry name" value="Multifunctional 2-oxoglutarate metabolism enzyme, C-terminal domain"/>
    <property type="match status" value="1"/>
</dbReference>
<evidence type="ECO:0000256" key="3">
    <source>
        <dbReference type="ARBA" id="ARBA00003906"/>
    </source>
</evidence>
<dbReference type="GO" id="GO:0006099">
    <property type="term" value="P:tricarboxylic acid cycle"/>
    <property type="evidence" value="ECO:0007669"/>
    <property type="project" value="UniProtKB-UniPathway"/>
</dbReference>
<sequence length="1233" mass="139141">MPALSEETVEKLVWRFGSNASYISDLYERYVNEPNQLRADWRQFFDGLLSGKLDLNSPESEWHLPAQKSDDRDFWDTGIKEVKSVVGGEPSFVRKDEQFVLAPNDEAILLHSLQAKIVENMEDSLEIPTATSMRKVPVVVLDENRRIINQHLSATGDGKAGFTHLLAWALVKALQKYPSLNAFFARINGKPHKVLRGDINVGIAIDLTRKDGSRMLVVPNIKRAQAMNFKQFYDAYNHILNKARQNKLDLSDFQNTSVSLTNPGTLGTLMSVARLTKGQGFILAAGAIEYRTEFQAMPKELLFQLGISKVMNLSNTYDHRIIQGAESGELLAYLTKILMGEESFYEEVFSDLSMPYKPWAYKTDTNAIAYSGMNTEELIIKQAKIMQMINSYRVRGHLISNVNPLGYDADFHPELDPEFYDLTIWDLNREFVTVGFGGKPKHQLREIIDILRQAYCGKIGIEYMNIQSLEQKKWIQSRVEPKENQLSYSPNSRKRILKNLIRAESFETYLHSKFLGHKRFSIEGAESAIAILDFLIEYAGRCFTEEVVIGMAHRGRINVLANIIGKPYYKLFAEFIDKHLPLPPDDLIHGSGDVKYHLGASGVRKTVDGREVKVWLASNPSHLEAVNPVVEGVARAKQDRAGDKEGKKVMPLLLHGDAAFAGQGVVAETLNLSQLTGYCTNGTIHLIINNQIGFTTTPAEARSSRYATDVAKMVQAPVFHVNGDDPEACIRVARMALDYRLRFGRDVVIDMICYRRHGHNEGDDPAYTQPVLYKKIKEKKPVNELYAERLLKEGIISEAELAQMYGEIKAELDKAYEEAKQTSEKFEDKADPIVLPELLLPITKSPETQVPLETLQFISRKLMTWPENFHVNPKLVKLFEKHRTLDEEKPLETQVDWAFAETLAFGSLLMEGTNVRLSGQDSTRGTFSQRHLALFDTETGDEFMPLSQLDEAQGKLYAFDSMLSEAAVLGFEYGYSLAEPGALVIWEAQFGDFANGAQIIIDQFISSSESKWGQRSGIVMLLPHGYEGQGPEHSSARIERFLQLCAGANIQVCNCTTPAQYFHLLRRQANSGNIKPLVVMSPKSLLRNPMAISKVSELAEGRFHNMLDDEQAISNPKKVVICSGKIYYDLLKARADKQLSNVAILRLEQIYPFPEKRLTKLLQKYASATEICWAQEEPKNMGAWSFVSPLLREHLKNEQVLRYVGRSENSSPSTGFLDLHQDEQNRIAWEAVG</sequence>
<evidence type="ECO:0000256" key="11">
    <source>
        <dbReference type="ARBA" id="ARBA00023268"/>
    </source>
</evidence>
<dbReference type="OrthoDB" id="9759785at2"/>
<evidence type="ECO:0000256" key="8">
    <source>
        <dbReference type="ARBA" id="ARBA00022842"/>
    </source>
</evidence>
<comment type="pathway">
    <text evidence="4">Carbohydrate metabolism; tricarboxylic acid cycle; succinyl-CoA from 2-oxoglutarate (dehydrogenase route): step 1/1.</text>
</comment>
<feature type="domain" description="Transketolase-like pyrimidine-binding" evidence="13">
    <location>
        <begin position="895"/>
        <end position="1088"/>
    </location>
</feature>
<dbReference type="NCBIfam" id="TIGR00239">
    <property type="entry name" value="2oxo_dh_E1"/>
    <property type="match status" value="1"/>
</dbReference>
<dbReference type="KEGG" id="cts:Ctha_2569"/>
<comment type="cofactor">
    <cofactor evidence="1">
        <name>Mg(2+)</name>
        <dbReference type="ChEBI" id="CHEBI:18420"/>
    </cofactor>
</comment>
<dbReference type="GO" id="GO:0005829">
    <property type="term" value="C:cytosol"/>
    <property type="evidence" value="ECO:0007669"/>
    <property type="project" value="TreeGrafter"/>
</dbReference>
<evidence type="ECO:0000256" key="9">
    <source>
        <dbReference type="ARBA" id="ARBA00023002"/>
    </source>
</evidence>
<dbReference type="PANTHER" id="PTHR23152:SF4">
    <property type="entry name" value="2-OXOADIPATE DEHYDROGENASE COMPLEX COMPONENT E1"/>
    <property type="match status" value="1"/>
</dbReference>
<dbReference type="InterPro" id="IPR011603">
    <property type="entry name" value="2oxoglutarate_DH_E1"/>
</dbReference>
<evidence type="ECO:0000256" key="7">
    <source>
        <dbReference type="ARBA" id="ARBA00022723"/>
    </source>
</evidence>
<dbReference type="GO" id="GO:0045252">
    <property type="term" value="C:oxoglutarate dehydrogenase complex"/>
    <property type="evidence" value="ECO:0007669"/>
    <property type="project" value="TreeGrafter"/>
</dbReference>
<evidence type="ECO:0000256" key="4">
    <source>
        <dbReference type="ARBA" id="ARBA00004813"/>
    </source>
</evidence>
<dbReference type="SMART" id="SM00861">
    <property type="entry name" value="Transket_pyr"/>
    <property type="match status" value="1"/>
</dbReference>
<evidence type="ECO:0000259" key="13">
    <source>
        <dbReference type="SMART" id="SM00861"/>
    </source>
</evidence>
<dbReference type="AlphaFoldDB" id="B3QY52"/>
<evidence type="ECO:0000256" key="10">
    <source>
        <dbReference type="ARBA" id="ARBA00023052"/>
    </source>
</evidence>
<dbReference type="NCBIfam" id="NF008907">
    <property type="entry name" value="PRK12270.1"/>
    <property type="match status" value="1"/>
</dbReference>
<keyword evidence="8" id="KW-0460">Magnesium</keyword>
<dbReference type="Pfam" id="PF16870">
    <property type="entry name" value="OxoGdeHyase_C"/>
    <property type="match status" value="1"/>
</dbReference>
<dbReference type="SUPFAM" id="SSF52518">
    <property type="entry name" value="Thiamin diphosphate-binding fold (THDP-binding)"/>
    <property type="match status" value="2"/>
</dbReference>
<reference evidence="14 15" key="1">
    <citation type="submission" date="2008-06" db="EMBL/GenBank/DDBJ databases">
        <title>Complete sequence of Chloroherpeton thalassium ATCC 35110.</title>
        <authorList>
            <consortium name="US DOE Joint Genome Institute"/>
            <person name="Lucas S."/>
            <person name="Copeland A."/>
            <person name="Lapidus A."/>
            <person name="Glavina del Rio T."/>
            <person name="Dalin E."/>
            <person name="Tice H."/>
            <person name="Bruce D."/>
            <person name="Goodwin L."/>
            <person name="Pitluck S."/>
            <person name="Schmutz J."/>
            <person name="Larimer F."/>
            <person name="Land M."/>
            <person name="Hauser L."/>
            <person name="Kyrpides N."/>
            <person name="Mikhailova N."/>
            <person name="Liu Z."/>
            <person name="Li T."/>
            <person name="Zhao F."/>
            <person name="Overmann J."/>
            <person name="Bryant D.A."/>
            <person name="Richardson P."/>
        </authorList>
    </citation>
    <scope>NUCLEOTIDE SEQUENCE [LARGE SCALE GENOMIC DNA]</scope>
    <source>
        <strain evidence="15">ATCC 35110 / GB-78</strain>
    </source>
</reference>
<dbReference type="Pfam" id="PF00198">
    <property type="entry name" value="2-oxoacid_dh"/>
    <property type="match status" value="1"/>
</dbReference>
<dbReference type="InterPro" id="IPR031717">
    <property type="entry name" value="ODO-1/KGD_C"/>
</dbReference>
<dbReference type="Proteomes" id="UP000001208">
    <property type="component" value="Chromosome"/>
</dbReference>
<dbReference type="NCBIfam" id="NF006914">
    <property type="entry name" value="PRK09404.1"/>
    <property type="match status" value="1"/>
</dbReference>
<dbReference type="Gene3D" id="3.30.559.10">
    <property type="entry name" value="Chloramphenicol acetyltransferase-like domain"/>
    <property type="match status" value="1"/>
</dbReference>
<dbReference type="GO" id="GO:0004591">
    <property type="term" value="F:oxoglutarate dehydrogenase (succinyl-transferring) activity"/>
    <property type="evidence" value="ECO:0007669"/>
    <property type="project" value="UniProtKB-EC"/>
</dbReference>
<comment type="cofactor">
    <cofactor evidence="2">
        <name>thiamine diphosphate</name>
        <dbReference type="ChEBI" id="CHEBI:58937"/>
    </cofactor>
</comment>
<evidence type="ECO:0000256" key="2">
    <source>
        <dbReference type="ARBA" id="ARBA00001964"/>
    </source>
</evidence>
<protein>
    <recommendedName>
        <fullName evidence="6">oxoglutarate dehydrogenase (succinyl-transferring)</fullName>
        <ecNumber evidence="6">1.2.4.2</ecNumber>
    </recommendedName>
</protein>
<dbReference type="InterPro" id="IPR029061">
    <property type="entry name" value="THDP-binding"/>
</dbReference>
<evidence type="ECO:0000313" key="15">
    <source>
        <dbReference type="Proteomes" id="UP000001208"/>
    </source>
</evidence>
<dbReference type="CDD" id="cd02016">
    <property type="entry name" value="TPP_E1_OGDC_like"/>
    <property type="match status" value="1"/>
</dbReference>
<proteinExistence type="inferred from homology"/>
<dbReference type="InterPro" id="IPR001078">
    <property type="entry name" value="2-oxoacid_DH_actylTfrase"/>
</dbReference>
<keyword evidence="7" id="KW-0479">Metal-binding</keyword>
<dbReference type="GO" id="GO:0004149">
    <property type="term" value="F:dihydrolipoyllysine-residue succinyltransferase activity"/>
    <property type="evidence" value="ECO:0007669"/>
    <property type="project" value="UniProtKB-EC"/>
</dbReference>
<dbReference type="STRING" id="517418.Ctha_2569"/>
<comment type="function">
    <text evidence="3">E1 component of the 2-oxoglutarate dehydrogenase (OGDH) complex which catalyzes the decarboxylation of 2-oxoglutarate, the first step in the conversion of 2-oxoglutarate to succinyl-CoA and CO(2).</text>
</comment>
<dbReference type="SUPFAM" id="SSF52777">
    <property type="entry name" value="CoA-dependent acyltransferases"/>
    <property type="match status" value="1"/>
</dbReference>
<evidence type="ECO:0000256" key="5">
    <source>
        <dbReference type="ARBA" id="ARBA00006936"/>
    </source>
</evidence>
<evidence type="ECO:0000256" key="6">
    <source>
        <dbReference type="ARBA" id="ARBA00012280"/>
    </source>
</evidence>
<dbReference type="RefSeq" id="WP_012501100.1">
    <property type="nucleotide sequence ID" value="NC_011026.1"/>
</dbReference>
<dbReference type="UniPathway" id="UPA00223">
    <property type="reaction ID" value="UER00997"/>
</dbReference>
<dbReference type="Gene3D" id="3.40.50.12470">
    <property type="match status" value="1"/>
</dbReference>
<evidence type="ECO:0000256" key="1">
    <source>
        <dbReference type="ARBA" id="ARBA00001946"/>
    </source>
</evidence>
<dbReference type="Gene3D" id="1.10.287.1150">
    <property type="entry name" value="TPP helical domain"/>
    <property type="match status" value="1"/>
</dbReference>
<keyword evidence="9" id="KW-0560">Oxidoreductase</keyword>
<keyword evidence="15" id="KW-1185">Reference proteome</keyword>
<dbReference type="eggNOG" id="COG0508">
    <property type="taxonomic scope" value="Bacteria"/>
</dbReference>
<organism evidence="14 15">
    <name type="scientific">Chloroherpeton thalassium (strain ATCC 35110 / GB-78)</name>
    <dbReference type="NCBI Taxonomy" id="517418"/>
    <lineage>
        <taxon>Bacteria</taxon>
        <taxon>Pseudomonadati</taxon>
        <taxon>Chlorobiota</taxon>
        <taxon>Chlorobiia</taxon>
        <taxon>Chlorobiales</taxon>
        <taxon>Chloroherpetonaceae</taxon>
        <taxon>Chloroherpeton</taxon>
    </lineage>
</organism>